<reference evidence="1 2" key="1">
    <citation type="submission" date="2018-05" db="EMBL/GenBank/DDBJ databases">
        <title>Genomic Encyclopedia of Archaeal and Bacterial Type Strains, Phase II (KMG-II): from individual species to whole genera.</title>
        <authorList>
            <person name="Goeker M."/>
        </authorList>
    </citation>
    <scope>NUCLEOTIDE SEQUENCE [LARGE SCALE GENOMIC DNA]</scope>
    <source>
        <strain evidence="1 2">DSM 22214</strain>
    </source>
</reference>
<evidence type="ECO:0000313" key="2">
    <source>
        <dbReference type="Proteomes" id="UP000245489"/>
    </source>
</evidence>
<organism evidence="1 2">
    <name type="scientific">Arcicella aurantiaca</name>
    <dbReference type="NCBI Taxonomy" id="591202"/>
    <lineage>
        <taxon>Bacteria</taxon>
        <taxon>Pseudomonadati</taxon>
        <taxon>Bacteroidota</taxon>
        <taxon>Cytophagia</taxon>
        <taxon>Cytophagales</taxon>
        <taxon>Flectobacillaceae</taxon>
        <taxon>Arcicella</taxon>
    </lineage>
</organism>
<dbReference type="Proteomes" id="UP000245489">
    <property type="component" value="Unassembled WGS sequence"/>
</dbReference>
<keyword evidence="2" id="KW-1185">Reference proteome</keyword>
<comment type="caution">
    <text evidence="1">The sequence shown here is derived from an EMBL/GenBank/DDBJ whole genome shotgun (WGS) entry which is preliminary data.</text>
</comment>
<accession>A0A316ED73</accession>
<dbReference type="AlphaFoldDB" id="A0A316ED73"/>
<name>A0A316ED73_9BACT</name>
<evidence type="ECO:0000313" key="1">
    <source>
        <dbReference type="EMBL" id="PWK28466.1"/>
    </source>
</evidence>
<proteinExistence type="predicted"/>
<gene>
    <name evidence="1" type="ORF">LV89_00670</name>
</gene>
<sequence length="171" mass="19215">MYSLVLKAQNEKPMYLSLSYGADQNLEKPDKILSQTPTFLSVTFEKRLPKSDFYGLGLHAYRFIKVFDNYNHLSVRGYQHFGYADDASGGNFDPYIGAFVGGEVYQGSFNPAVGIFIGLRTMITKTAGFHVEFLSTSSGFNSTSLLQFGLTTCFMKSEFPKFKKWGSRCPK</sequence>
<protein>
    <submittedName>
        <fullName evidence="1">Uncharacterized protein</fullName>
    </submittedName>
</protein>
<dbReference type="EMBL" id="QGGO01000003">
    <property type="protein sequence ID" value="PWK28466.1"/>
    <property type="molecule type" value="Genomic_DNA"/>
</dbReference>